<feature type="non-terminal residue" evidence="1">
    <location>
        <position position="1"/>
    </location>
</feature>
<proteinExistence type="predicted"/>
<reference evidence="1 2" key="1">
    <citation type="journal article" date="2016" name="Proc. Natl. Acad. Sci. U.S.A.">
        <title>Lipid metabolic changes in an early divergent fungus govern the establishment of a mutualistic symbiosis with endobacteria.</title>
        <authorList>
            <person name="Lastovetsky O.A."/>
            <person name="Gaspar M.L."/>
            <person name="Mondo S.J."/>
            <person name="LaButti K.M."/>
            <person name="Sandor L."/>
            <person name="Grigoriev I.V."/>
            <person name="Henry S.A."/>
            <person name="Pawlowska T.E."/>
        </authorList>
    </citation>
    <scope>NUCLEOTIDE SEQUENCE [LARGE SCALE GENOMIC DNA]</scope>
    <source>
        <strain evidence="1 2">ATCC 11559</strain>
    </source>
</reference>
<gene>
    <name evidence="1" type="ORF">BCV71DRAFT_277608</name>
</gene>
<name>A0A1X0RNP1_RHIZD</name>
<evidence type="ECO:0000313" key="1">
    <source>
        <dbReference type="EMBL" id="ORE13646.1"/>
    </source>
</evidence>
<dbReference type="EMBL" id="KV921520">
    <property type="protein sequence ID" value="ORE13646.1"/>
    <property type="molecule type" value="Genomic_DNA"/>
</dbReference>
<organism evidence="1 2">
    <name type="scientific">Rhizopus microsporus</name>
    <dbReference type="NCBI Taxonomy" id="58291"/>
    <lineage>
        <taxon>Eukaryota</taxon>
        <taxon>Fungi</taxon>
        <taxon>Fungi incertae sedis</taxon>
        <taxon>Mucoromycota</taxon>
        <taxon>Mucoromycotina</taxon>
        <taxon>Mucoromycetes</taxon>
        <taxon>Mucorales</taxon>
        <taxon>Mucorineae</taxon>
        <taxon>Rhizopodaceae</taxon>
        <taxon>Rhizopus</taxon>
    </lineage>
</organism>
<accession>A0A1X0RNP1</accession>
<sequence>LGIQVHESQKWWKHYRKTDEDPYKKSVYNQGRKKEITPEHDQFIRNVVVDLLAQQFDNILIWKLLHQ</sequence>
<dbReference type="Proteomes" id="UP000242381">
    <property type="component" value="Unassembled WGS sequence"/>
</dbReference>
<evidence type="ECO:0000313" key="2">
    <source>
        <dbReference type="Proteomes" id="UP000242381"/>
    </source>
</evidence>
<protein>
    <submittedName>
        <fullName evidence="1">Uncharacterized protein</fullName>
    </submittedName>
</protein>
<dbReference type="AlphaFoldDB" id="A0A1X0RNP1"/>